<keyword evidence="3" id="KW-1185">Reference proteome</keyword>
<name>A0A068ULS3_COFCA</name>
<evidence type="ECO:0000256" key="1">
    <source>
        <dbReference type="SAM" id="Phobius"/>
    </source>
</evidence>
<keyword evidence="1" id="KW-0472">Membrane</keyword>
<feature type="transmembrane region" description="Helical" evidence="1">
    <location>
        <begin position="57"/>
        <end position="80"/>
    </location>
</feature>
<dbReference type="EMBL" id="HG739122">
    <property type="protein sequence ID" value="CDP09416.1"/>
    <property type="molecule type" value="Genomic_DNA"/>
</dbReference>
<protein>
    <submittedName>
        <fullName evidence="2">Uncharacterized protein</fullName>
    </submittedName>
</protein>
<evidence type="ECO:0000313" key="3">
    <source>
        <dbReference type="Proteomes" id="UP000295252"/>
    </source>
</evidence>
<accession>A0A068ULS3</accession>
<reference evidence="3" key="1">
    <citation type="journal article" date="2014" name="Science">
        <title>The coffee genome provides insight into the convergent evolution of caffeine biosynthesis.</title>
        <authorList>
            <person name="Denoeud F."/>
            <person name="Carretero-Paulet L."/>
            <person name="Dereeper A."/>
            <person name="Droc G."/>
            <person name="Guyot R."/>
            <person name="Pietrella M."/>
            <person name="Zheng C."/>
            <person name="Alberti A."/>
            <person name="Anthony F."/>
            <person name="Aprea G."/>
            <person name="Aury J.M."/>
            <person name="Bento P."/>
            <person name="Bernard M."/>
            <person name="Bocs S."/>
            <person name="Campa C."/>
            <person name="Cenci A."/>
            <person name="Combes M.C."/>
            <person name="Crouzillat D."/>
            <person name="Da Silva C."/>
            <person name="Daddiego L."/>
            <person name="De Bellis F."/>
            <person name="Dussert S."/>
            <person name="Garsmeur O."/>
            <person name="Gayraud T."/>
            <person name="Guignon V."/>
            <person name="Jahn K."/>
            <person name="Jamilloux V."/>
            <person name="Joet T."/>
            <person name="Labadie K."/>
            <person name="Lan T."/>
            <person name="Leclercq J."/>
            <person name="Lepelley M."/>
            <person name="Leroy T."/>
            <person name="Li L.T."/>
            <person name="Librado P."/>
            <person name="Lopez L."/>
            <person name="Munoz A."/>
            <person name="Noel B."/>
            <person name="Pallavicini A."/>
            <person name="Perrotta G."/>
            <person name="Poncet V."/>
            <person name="Pot D."/>
            <person name="Priyono X."/>
            <person name="Rigoreau M."/>
            <person name="Rouard M."/>
            <person name="Rozas J."/>
            <person name="Tranchant-Dubreuil C."/>
            <person name="VanBuren R."/>
            <person name="Zhang Q."/>
            <person name="Andrade A.C."/>
            <person name="Argout X."/>
            <person name="Bertrand B."/>
            <person name="de Kochko A."/>
            <person name="Graziosi G."/>
            <person name="Henry R.J."/>
            <person name="Jayarama X."/>
            <person name="Ming R."/>
            <person name="Nagai C."/>
            <person name="Rounsley S."/>
            <person name="Sankoff D."/>
            <person name="Giuliano G."/>
            <person name="Albert V.A."/>
            <person name="Wincker P."/>
            <person name="Lashermes P."/>
        </authorList>
    </citation>
    <scope>NUCLEOTIDE SEQUENCE [LARGE SCALE GENOMIC DNA]</scope>
    <source>
        <strain evidence="3">cv. DH200-94</strain>
    </source>
</reference>
<dbReference type="Gramene" id="CDP09416">
    <property type="protein sequence ID" value="CDP09416"/>
    <property type="gene ID" value="GSCOC_T00028770001"/>
</dbReference>
<dbReference type="InParanoid" id="A0A068ULS3"/>
<sequence>MATQLGRNFSKCLTARHFSAMGGTAMAPPPAHRFFSSEAATNSKKGRVRALVDFMELPYKLGLSAFLGAACGSLAAFIHLDGYDA</sequence>
<gene>
    <name evidence="2" type="ORF">GSCOC_T00028770001</name>
</gene>
<organism evidence="2 3">
    <name type="scientific">Coffea canephora</name>
    <name type="common">Robusta coffee</name>
    <dbReference type="NCBI Taxonomy" id="49390"/>
    <lineage>
        <taxon>Eukaryota</taxon>
        <taxon>Viridiplantae</taxon>
        <taxon>Streptophyta</taxon>
        <taxon>Embryophyta</taxon>
        <taxon>Tracheophyta</taxon>
        <taxon>Spermatophyta</taxon>
        <taxon>Magnoliopsida</taxon>
        <taxon>eudicotyledons</taxon>
        <taxon>Gunneridae</taxon>
        <taxon>Pentapetalae</taxon>
        <taxon>asterids</taxon>
        <taxon>lamiids</taxon>
        <taxon>Gentianales</taxon>
        <taxon>Rubiaceae</taxon>
        <taxon>Ixoroideae</taxon>
        <taxon>Gardenieae complex</taxon>
        <taxon>Bertiereae - Coffeeae clade</taxon>
        <taxon>Coffeeae</taxon>
        <taxon>Coffea</taxon>
    </lineage>
</organism>
<keyword evidence="1" id="KW-1133">Transmembrane helix</keyword>
<dbReference type="AlphaFoldDB" id="A0A068ULS3"/>
<evidence type="ECO:0000313" key="2">
    <source>
        <dbReference type="EMBL" id="CDP09416.1"/>
    </source>
</evidence>
<dbReference type="Proteomes" id="UP000295252">
    <property type="component" value="Chromosome IV"/>
</dbReference>
<keyword evidence="1" id="KW-0812">Transmembrane</keyword>
<proteinExistence type="predicted"/>